<feature type="domain" description="MnmE helical" evidence="7">
    <location>
        <begin position="189"/>
        <end position="570"/>
    </location>
</feature>
<dbReference type="Pfam" id="PF12631">
    <property type="entry name" value="MnmE_helical"/>
    <property type="match status" value="1"/>
</dbReference>
<dbReference type="CDD" id="cd14858">
    <property type="entry name" value="TrmE_N"/>
    <property type="match status" value="1"/>
</dbReference>
<evidence type="ECO:0000256" key="4">
    <source>
        <dbReference type="ARBA" id="ARBA00023134"/>
    </source>
</evidence>
<comment type="similarity">
    <text evidence="1">Belongs to the TRAFAC class TrmE-Era-EngA-EngB-Septin-like GTPase superfamily. TrmE GTPase family.</text>
</comment>
<sequence length="570" mass="62046">MKPFLALCQAYPSPCLRRTPLIRDRLAFPQSALRYPVVLSRRWNSGLFASTDDTIFALSTAQGPAGIAVIRVSGPAALDIYKSLCPSKPLPRPRNATVRTLFDPRSSTKSEVLDSSALVLYFPAPETVTGEDVVELHVHGGTATVKAILSAVPQCGPSSPVSQPFSRRIRYAEPGEFTKRAFMNGRLDLAQVEALSNTLSAETEQQRRAAVRGAGGELGRQYEKWRQNLLNARAELEALIDFSEDQHFDESPAELLGNVAKYVRHLLASIEQYKRAGERSELVRNGIRIAFVGPPNAGKSSLMNLIVGREASIVSSEAGTTRDIVEANLDIRGYLCSFADTAGFRTTHEIDGKAIGAIEMEGIRRARQKAEDSDLVVVLASVEASRDASSGLKFAIRYDAETLKLAAAAKDRILIVNKIDTISPDLYQSLLSQFISEISSIVPELQGLDVMSISCAQSEVVSGLASAKYPDYIQALTDKLVSLFTNMTSIPADMQSLFGVTSRQCQLLEECTNHLQNFLQIAQPQADTEAEADIVIAAEHLRFAASCLARITGRGDVPDVEDVLGVIFEK</sequence>
<dbReference type="InterPro" id="IPR004520">
    <property type="entry name" value="GTPase_MnmE"/>
</dbReference>
<comment type="caution">
    <text evidence="8">The sequence shown here is derived from an EMBL/GenBank/DDBJ whole genome shotgun (WGS) entry which is preliminary data.</text>
</comment>
<dbReference type="PANTHER" id="PTHR42714:SF2">
    <property type="entry name" value="TRNA MODIFICATION GTPASE GTPBP3, MITOCHONDRIAL"/>
    <property type="match status" value="1"/>
</dbReference>
<gene>
    <name evidence="8" type="ORF">HOO65_030841</name>
</gene>
<evidence type="ECO:0000259" key="6">
    <source>
        <dbReference type="Pfam" id="PF10396"/>
    </source>
</evidence>
<evidence type="ECO:0000256" key="1">
    <source>
        <dbReference type="ARBA" id="ARBA00011043"/>
    </source>
</evidence>
<dbReference type="EMBL" id="JABSNW010000003">
    <property type="protein sequence ID" value="KAL2889340.1"/>
    <property type="molecule type" value="Genomic_DNA"/>
</dbReference>
<name>A0ABR4MM89_9PEZI</name>
<dbReference type="CDD" id="cd04164">
    <property type="entry name" value="trmE"/>
    <property type="match status" value="1"/>
</dbReference>
<organism evidence="8 9">
    <name type="scientific">Ceratocystis lukuohia</name>
    <dbReference type="NCBI Taxonomy" id="2019550"/>
    <lineage>
        <taxon>Eukaryota</taxon>
        <taxon>Fungi</taxon>
        <taxon>Dikarya</taxon>
        <taxon>Ascomycota</taxon>
        <taxon>Pezizomycotina</taxon>
        <taxon>Sordariomycetes</taxon>
        <taxon>Hypocreomycetidae</taxon>
        <taxon>Microascales</taxon>
        <taxon>Ceratocystidaceae</taxon>
        <taxon>Ceratocystis</taxon>
    </lineage>
</organism>
<dbReference type="NCBIfam" id="NF003661">
    <property type="entry name" value="PRK05291.1-3"/>
    <property type="match status" value="1"/>
</dbReference>
<protein>
    <submittedName>
        <fullName evidence="8">tRNA modification GTPase TrmE</fullName>
    </submittedName>
</protein>
<evidence type="ECO:0000259" key="5">
    <source>
        <dbReference type="Pfam" id="PF01926"/>
    </source>
</evidence>
<keyword evidence="3" id="KW-0547">Nucleotide-binding</keyword>
<evidence type="ECO:0000313" key="8">
    <source>
        <dbReference type="EMBL" id="KAL2889340.1"/>
    </source>
</evidence>
<dbReference type="InterPro" id="IPR027368">
    <property type="entry name" value="MnmE_dom2"/>
</dbReference>
<dbReference type="Gene3D" id="1.20.120.430">
    <property type="entry name" value="tRNA modification GTPase MnmE domain 2"/>
    <property type="match status" value="1"/>
</dbReference>
<proteinExistence type="inferred from homology"/>
<keyword evidence="9" id="KW-1185">Reference proteome</keyword>
<dbReference type="InterPro" id="IPR018948">
    <property type="entry name" value="GTP-bd_TrmE_N"/>
</dbReference>
<dbReference type="RefSeq" id="XP_070860520.1">
    <property type="nucleotide sequence ID" value="XM_071000500.1"/>
</dbReference>
<evidence type="ECO:0000256" key="2">
    <source>
        <dbReference type="ARBA" id="ARBA00022694"/>
    </source>
</evidence>
<dbReference type="InterPro" id="IPR025867">
    <property type="entry name" value="MnmE_helical"/>
</dbReference>
<evidence type="ECO:0000313" key="9">
    <source>
        <dbReference type="Proteomes" id="UP001610728"/>
    </source>
</evidence>
<dbReference type="Pfam" id="PF10396">
    <property type="entry name" value="TrmE_N"/>
    <property type="match status" value="1"/>
</dbReference>
<dbReference type="InterPro" id="IPR027417">
    <property type="entry name" value="P-loop_NTPase"/>
</dbReference>
<reference evidence="8 9" key="1">
    <citation type="submission" date="2020-05" db="EMBL/GenBank/DDBJ databases">
        <title>Ceratocystis lukuohia genome.</title>
        <authorList>
            <person name="Harrington T.C."/>
            <person name="Kim K."/>
            <person name="Mayers C.G."/>
        </authorList>
    </citation>
    <scope>NUCLEOTIDE SEQUENCE [LARGE SCALE GENOMIC DNA]</scope>
    <source>
        <strain evidence="8 9">C4212</strain>
    </source>
</reference>
<evidence type="ECO:0000256" key="3">
    <source>
        <dbReference type="ARBA" id="ARBA00022741"/>
    </source>
</evidence>
<keyword evidence="2" id="KW-0819">tRNA processing</keyword>
<dbReference type="GeneID" id="98117658"/>
<accession>A0ABR4MM89</accession>
<dbReference type="NCBIfam" id="TIGR00231">
    <property type="entry name" value="small_GTP"/>
    <property type="match status" value="1"/>
</dbReference>
<dbReference type="SUPFAM" id="SSF52540">
    <property type="entry name" value="P-loop containing nucleoside triphosphate hydrolases"/>
    <property type="match status" value="1"/>
</dbReference>
<dbReference type="InterPro" id="IPR027266">
    <property type="entry name" value="TrmE/GcvT-like"/>
</dbReference>
<dbReference type="InterPro" id="IPR031168">
    <property type="entry name" value="G_TrmE"/>
</dbReference>
<dbReference type="Pfam" id="PF01926">
    <property type="entry name" value="MMR_HSR1"/>
    <property type="match status" value="1"/>
</dbReference>
<dbReference type="SUPFAM" id="SSF103025">
    <property type="entry name" value="Folate-binding domain"/>
    <property type="match status" value="1"/>
</dbReference>
<dbReference type="PANTHER" id="PTHR42714">
    <property type="entry name" value="TRNA MODIFICATION GTPASE GTPBP3"/>
    <property type="match status" value="1"/>
</dbReference>
<dbReference type="Gene3D" id="3.40.50.300">
    <property type="entry name" value="P-loop containing nucleotide triphosphate hydrolases"/>
    <property type="match status" value="1"/>
</dbReference>
<dbReference type="HAMAP" id="MF_00379">
    <property type="entry name" value="GTPase_MnmE"/>
    <property type="match status" value="1"/>
</dbReference>
<feature type="domain" description="GTP-binding protein TrmE N-terminal" evidence="6">
    <location>
        <begin position="54"/>
        <end position="186"/>
    </location>
</feature>
<dbReference type="Gene3D" id="3.30.1360.120">
    <property type="entry name" value="Probable tRNA modification gtpase trme, domain 1"/>
    <property type="match status" value="1"/>
</dbReference>
<evidence type="ECO:0000259" key="7">
    <source>
        <dbReference type="Pfam" id="PF12631"/>
    </source>
</evidence>
<dbReference type="Proteomes" id="UP001610728">
    <property type="component" value="Unassembled WGS sequence"/>
</dbReference>
<dbReference type="InterPro" id="IPR006073">
    <property type="entry name" value="GTP-bd"/>
</dbReference>
<feature type="domain" description="G" evidence="5">
    <location>
        <begin position="288"/>
        <end position="418"/>
    </location>
</feature>
<keyword evidence="4" id="KW-0342">GTP-binding</keyword>
<dbReference type="InterPro" id="IPR005225">
    <property type="entry name" value="Small_GTP-bd"/>
</dbReference>